<dbReference type="SUPFAM" id="SSF140566">
    <property type="entry name" value="FlgN-like"/>
    <property type="match status" value="1"/>
</dbReference>
<dbReference type="Gene3D" id="1.20.58.300">
    <property type="entry name" value="FlgN-like"/>
    <property type="match status" value="1"/>
</dbReference>
<gene>
    <name evidence="2" type="ORF">TEGL_11440</name>
</gene>
<dbReference type="RefSeq" id="WP_018589202.1">
    <property type="nucleotide sequence ID" value="NZ_CP117523.1"/>
</dbReference>
<evidence type="ECO:0000313" key="3">
    <source>
        <dbReference type="Proteomes" id="UP001348492"/>
    </source>
</evidence>
<dbReference type="EMBL" id="CP117523">
    <property type="protein sequence ID" value="WWD82750.1"/>
    <property type="molecule type" value="Genomic_DNA"/>
</dbReference>
<name>A0ABZ2ES79_9FIRM</name>
<evidence type="ECO:0008006" key="4">
    <source>
        <dbReference type="Google" id="ProtNLM"/>
    </source>
</evidence>
<sequence>MNSQLKVIIFEEKNIIKNLLTLLDEQYNFIIDKDVIKMDKIAKELDEVAKNLARIEIKRRNIMGSESSMKEVVEASNDEKIKQAYEEIQATLKMIEIQKEANEILIKQRLFFTKKMINCLKPNKGIGTYNAYGQVGK</sequence>
<accession>A0ABZ2ES79</accession>
<protein>
    <recommendedName>
        <fullName evidence="4">FlgN protein</fullName>
    </recommendedName>
</protein>
<organism evidence="2 3">
    <name type="scientific">Terrisporobacter glycolicus ATCC 14880 = DSM 1288</name>
    <dbReference type="NCBI Taxonomy" id="1121315"/>
    <lineage>
        <taxon>Bacteria</taxon>
        <taxon>Bacillati</taxon>
        <taxon>Bacillota</taxon>
        <taxon>Clostridia</taxon>
        <taxon>Peptostreptococcales</taxon>
        <taxon>Peptostreptococcaceae</taxon>
        <taxon>Terrisporobacter</taxon>
    </lineage>
</organism>
<evidence type="ECO:0000313" key="2">
    <source>
        <dbReference type="EMBL" id="WWD82750.1"/>
    </source>
</evidence>
<dbReference type="Proteomes" id="UP001348492">
    <property type="component" value="Chromosome"/>
</dbReference>
<dbReference type="InterPro" id="IPR036679">
    <property type="entry name" value="FlgN-like_sf"/>
</dbReference>
<keyword evidence="1" id="KW-1005">Bacterial flagellum biogenesis</keyword>
<dbReference type="Pfam" id="PF05130">
    <property type="entry name" value="FlgN"/>
    <property type="match status" value="1"/>
</dbReference>
<reference evidence="2 3" key="1">
    <citation type="journal article" date="2023" name="PLoS ONE">
        <title>Genome-based metabolic and phylogenomic analysis of three Terrisporobacter species.</title>
        <authorList>
            <person name="Boer T."/>
            <person name="Bengelsdorf F.R."/>
            <person name="Bomeke M."/>
            <person name="Daniel R."/>
            <person name="Poehlein A."/>
        </authorList>
    </citation>
    <scope>NUCLEOTIDE SEQUENCE [LARGE SCALE GENOMIC DNA]</scope>
    <source>
        <strain evidence="2 3">DSM 1288</strain>
    </source>
</reference>
<evidence type="ECO:0000256" key="1">
    <source>
        <dbReference type="ARBA" id="ARBA00022795"/>
    </source>
</evidence>
<proteinExistence type="predicted"/>
<dbReference type="InterPro" id="IPR007809">
    <property type="entry name" value="FlgN-like"/>
</dbReference>
<keyword evidence="3" id="KW-1185">Reference proteome</keyword>